<proteinExistence type="predicted"/>
<dbReference type="Pfam" id="PF00583">
    <property type="entry name" value="Acetyltransf_1"/>
    <property type="match status" value="1"/>
</dbReference>
<organism evidence="2 3">
    <name type="scientific">Aureimonas jatrophae</name>
    <dbReference type="NCBI Taxonomy" id="1166073"/>
    <lineage>
        <taxon>Bacteria</taxon>
        <taxon>Pseudomonadati</taxon>
        <taxon>Pseudomonadota</taxon>
        <taxon>Alphaproteobacteria</taxon>
        <taxon>Hyphomicrobiales</taxon>
        <taxon>Aurantimonadaceae</taxon>
        <taxon>Aureimonas</taxon>
    </lineage>
</organism>
<evidence type="ECO:0000313" key="2">
    <source>
        <dbReference type="EMBL" id="SDO07263.1"/>
    </source>
</evidence>
<dbReference type="Gene3D" id="3.40.630.30">
    <property type="match status" value="1"/>
</dbReference>
<dbReference type="STRING" id="1166073.SAMN05192530_103163"/>
<dbReference type="InterPro" id="IPR016181">
    <property type="entry name" value="Acyl_CoA_acyltransferase"/>
</dbReference>
<dbReference type="PROSITE" id="PS51186">
    <property type="entry name" value="GNAT"/>
    <property type="match status" value="1"/>
</dbReference>
<dbReference type="SUPFAM" id="SSF55729">
    <property type="entry name" value="Acyl-CoA N-acyltransferases (Nat)"/>
    <property type="match status" value="1"/>
</dbReference>
<dbReference type="EMBL" id="FNIT01000003">
    <property type="protein sequence ID" value="SDO07263.1"/>
    <property type="molecule type" value="Genomic_DNA"/>
</dbReference>
<protein>
    <submittedName>
        <fullName evidence="2">Acetyltransferase (GNAT) family protein</fullName>
    </submittedName>
</protein>
<dbReference type="PANTHER" id="PTHR43072">
    <property type="entry name" value="N-ACETYLTRANSFERASE"/>
    <property type="match status" value="1"/>
</dbReference>
<dbReference type="InterPro" id="IPR000182">
    <property type="entry name" value="GNAT_dom"/>
</dbReference>
<sequence>MVNWPSGVVLAPFRPDDASEALRVLIDAYHDGYAGEFEGGDDWYATVSADDEWDPALVLLARDVETQRIVGVCYGWTSAFLKDVCVARVARGQGLGEALVLALAERFRERGFGAMDLKVLPGNAPARGLYRKIGFRDA</sequence>
<dbReference type="CDD" id="cd04301">
    <property type="entry name" value="NAT_SF"/>
    <property type="match status" value="1"/>
</dbReference>
<evidence type="ECO:0000313" key="3">
    <source>
        <dbReference type="Proteomes" id="UP000198793"/>
    </source>
</evidence>
<dbReference type="GO" id="GO:0016747">
    <property type="term" value="F:acyltransferase activity, transferring groups other than amino-acyl groups"/>
    <property type="evidence" value="ECO:0007669"/>
    <property type="project" value="InterPro"/>
</dbReference>
<gene>
    <name evidence="2" type="ORF">SAMN05192530_103163</name>
</gene>
<accession>A0A1H0GK67</accession>
<dbReference type="Proteomes" id="UP000198793">
    <property type="component" value="Unassembled WGS sequence"/>
</dbReference>
<keyword evidence="3" id="KW-1185">Reference proteome</keyword>
<reference evidence="2 3" key="1">
    <citation type="submission" date="2016-10" db="EMBL/GenBank/DDBJ databases">
        <authorList>
            <person name="de Groot N.N."/>
        </authorList>
    </citation>
    <scope>NUCLEOTIDE SEQUENCE [LARGE SCALE GENOMIC DNA]</scope>
    <source>
        <strain evidence="3">L7-484,KACC 16230,DSM 25025</strain>
    </source>
</reference>
<dbReference type="AlphaFoldDB" id="A0A1H0GK67"/>
<feature type="domain" description="N-acetyltransferase" evidence="1">
    <location>
        <begin position="8"/>
        <end position="138"/>
    </location>
</feature>
<name>A0A1H0GK67_9HYPH</name>
<keyword evidence="2" id="KW-0808">Transferase</keyword>
<evidence type="ECO:0000259" key="1">
    <source>
        <dbReference type="PROSITE" id="PS51186"/>
    </source>
</evidence>